<name>A0ABU0YIA5_9PROT</name>
<reference evidence="2" key="1">
    <citation type="submission" date="2023-08" db="EMBL/GenBank/DDBJ databases">
        <title>Rhodospirillaceae gen. nov., a novel taxon isolated from the Yangtze River Yuezi River estuary sludge.</title>
        <authorList>
            <person name="Ruan L."/>
        </authorList>
    </citation>
    <scope>NUCLEOTIDE SEQUENCE [LARGE SCALE GENOMIC DNA]</scope>
    <source>
        <strain evidence="2">R-7</strain>
    </source>
</reference>
<accession>A0ABU0YIA5</accession>
<dbReference type="Proteomes" id="UP001230156">
    <property type="component" value="Unassembled WGS sequence"/>
</dbReference>
<dbReference type="EMBL" id="JAUYVI010000001">
    <property type="protein sequence ID" value="MDQ7246776.1"/>
    <property type="molecule type" value="Genomic_DNA"/>
</dbReference>
<organism evidence="1 2">
    <name type="scientific">Dongia sedimenti</name>
    <dbReference type="NCBI Taxonomy" id="3064282"/>
    <lineage>
        <taxon>Bacteria</taxon>
        <taxon>Pseudomonadati</taxon>
        <taxon>Pseudomonadota</taxon>
        <taxon>Alphaproteobacteria</taxon>
        <taxon>Rhodospirillales</taxon>
        <taxon>Dongiaceae</taxon>
        <taxon>Dongia</taxon>
    </lineage>
</organism>
<gene>
    <name evidence="1" type="ORF">Q8A70_03825</name>
</gene>
<comment type="caution">
    <text evidence="1">The sequence shown here is derived from an EMBL/GenBank/DDBJ whole genome shotgun (WGS) entry which is preliminary data.</text>
</comment>
<proteinExistence type="predicted"/>
<evidence type="ECO:0000313" key="2">
    <source>
        <dbReference type="Proteomes" id="UP001230156"/>
    </source>
</evidence>
<evidence type="ECO:0000313" key="1">
    <source>
        <dbReference type="EMBL" id="MDQ7246776.1"/>
    </source>
</evidence>
<sequence>MLTYEDCIALCGLNRREVEAIAEHEHIPPIVAAELGNYLCRNAEGELCIQRYILDDIATAEHRGDQHHVNVLKAVLKHFVTTHPKRGGAKATA</sequence>
<dbReference type="RefSeq" id="WP_379954171.1">
    <property type="nucleotide sequence ID" value="NZ_JAUYVI010000001.1"/>
</dbReference>
<keyword evidence="2" id="KW-1185">Reference proteome</keyword>
<protein>
    <submittedName>
        <fullName evidence="1">Uncharacterized protein</fullName>
    </submittedName>
</protein>